<dbReference type="OrthoDB" id="120856at2"/>
<feature type="signal peptide" evidence="1">
    <location>
        <begin position="1"/>
        <end position="23"/>
    </location>
</feature>
<reference evidence="3 4" key="1">
    <citation type="submission" date="2007-06" db="EMBL/GenBank/DDBJ databases">
        <authorList>
            <person name="Shimkets L."/>
            <person name="Ferriera S."/>
            <person name="Johnson J."/>
            <person name="Kravitz S."/>
            <person name="Beeson K."/>
            <person name="Sutton G."/>
            <person name="Rogers Y.-H."/>
            <person name="Friedman R."/>
            <person name="Frazier M."/>
            <person name="Venter J.C."/>
        </authorList>
    </citation>
    <scope>NUCLEOTIDE SEQUENCE [LARGE SCALE GENOMIC DNA]</scope>
    <source>
        <strain evidence="3 4">SIR-1</strain>
    </source>
</reference>
<keyword evidence="4" id="KW-1185">Reference proteome</keyword>
<dbReference type="Gene3D" id="3.10.450.50">
    <property type="match status" value="1"/>
</dbReference>
<dbReference type="eggNOG" id="COG4319">
    <property type="taxonomic scope" value="Bacteria"/>
</dbReference>
<feature type="chain" id="PRO_5002693697" description="DUF4440 domain-containing protein" evidence="1">
    <location>
        <begin position="24"/>
        <end position="165"/>
    </location>
</feature>
<keyword evidence="1" id="KW-0732">Signal</keyword>
<evidence type="ECO:0000313" key="3">
    <source>
        <dbReference type="EMBL" id="EDM78679.1"/>
    </source>
</evidence>
<dbReference type="InterPro" id="IPR027843">
    <property type="entry name" value="DUF4440"/>
</dbReference>
<protein>
    <recommendedName>
        <fullName evidence="2">DUF4440 domain-containing protein</fullName>
    </recommendedName>
</protein>
<accession>A6G677</accession>
<dbReference type="InterPro" id="IPR032710">
    <property type="entry name" value="NTF2-like_dom_sf"/>
</dbReference>
<organism evidence="3 4">
    <name type="scientific">Plesiocystis pacifica SIR-1</name>
    <dbReference type="NCBI Taxonomy" id="391625"/>
    <lineage>
        <taxon>Bacteria</taxon>
        <taxon>Pseudomonadati</taxon>
        <taxon>Myxococcota</taxon>
        <taxon>Polyangia</taxon>
        <taxon>Nannocystales</taxon>
        <taxon>Nannocystaceae</taxon>
        <taxon>Plesiocystis</taxon>
    </lineage>
</organism>
<evidence type="ECO:0000256" key="1">
    <source>
        <dbReference type="SAM" id="SignalP"/>
    </source>
</evidence>
<dbReference type="Pfam" id="PF14534">
    <property type="entry name" value="DUF4440"/>
    <property type="match status" value="1"/>
</dbReference>
<feature type="domain" description="DUF4440" evidence="2">
    <location>
        <begin position="44"/>
        <end position="155"/>
    </location>
</feature>
<dbReference type="Proteomes" id="UP000005801">
    <property type="component" value="Unassembled WGS sequence"/>
</dbReference>
<evidence type="ECO:0000313" key="4">
    <source>
        <dbReference type="Proteomes" id="UP000005801"/>
    </source>
</evidence>
<comment type="caution">
    <text evidence="3">The sequence shown here is derived from an EMBL/GenBank/DDBJ whole genome shotgun (WGS) entry which is preliminary data.</text>
</comment>
<dbReference type="EMBL" id="ABCS01000028">
    <property type="protein sequence ID" value="EDM78679.1"/>
    <property type="molecule type" value="Genomic_DNA"/>
</dbReference>
<name>A6G677_9BACT</name>
<proteinExistence type="predicted"/>
<gene>
    <name evidence="3" type="ORF">PPSIR1_29548</name>
</gene>
<dbReference type="SUPFAM" id="SSF54427">
    <property type="entry name" value="NTF2-like"/>
    <property type="match status" value="1"/>
</dbReference>
<dbReference type="STRING" id="391625.PPSIR1_29548"/>
<sequence length="165" mass="17670">MTKRSGMILAGAALLVGVLGACSQDAGRTCAADSKDAAALEAEVRALFARQREGWNRGDLDAFLADYEPSEALLFTSGAKIRRGFTETETSYRGRYGGSREGMGTLAFELLDVRLIGACSDGAVVLGEWRLTDTDEAGHGVFSVILERREGAWRIVHDHTSAAAE</sequence>
<dbReference type="AlphaFoldDB" id="A6G677"/>
<evidence type="ECO:0000259" key="2">
    <source>
        <dbReference type="Pfam" id="PF14534"/>
    </source>
</evidence>
<dbReference type="PROSITE" id="PS51257">
    <property type="entry name" value="PROKAR_LIPOPROTEIN"/>
    <property type="match status" value="1"/>
</dbReference>
<dbReference type="RefSeq" id="WP_006972226.1">
    <property type="nucleotide sequence ID" value="NZ_ABCS01000028.1"/>
</dbReference>